<comment type="similarity">
    <text evidence="1">Belongs to the glycosyl hydrolase 3 family.</text>
</comment>
<dbReference type="InterPro" id="IPR036962">
    <property type="entry name" value="Glyco_hydro_3_N_sf"/>
</dbReference>
<protein>
    <recommendedName>
        <fullName evidence="5">Fibronectin type III-like domain-containing protein</fullName>
    </recommendedName>
</protein>
<organism evidence="6 7">
    <name type="scientific">Emiliania huxleyi (strain CCMP1516)</name>
    <dbReference type="NCBI Taxonomy" id="280463"/>
    <lineage>
        <taxon>Eukaryota</taxon>
        <taxon>Haptista</taxon>
        <taxon>Haptophyta</taxon>
        <taxon>Prymnesiophyceae</taxon>
        <taxon>Isochrysidales</taxon>
        <taxon>Noelaerhabdaceae</taxon>
        <taxon>Emiliania</taxon>
    </lineage>
</organism>
<evidence type="ECO:0000256" key="4">
    <source>
        <dbReference type="ARBA" id="ARBA00023295"/>
    </source>
</evidence>
<dbReference type="SMART" id="SM01217">
    <property type="entry name" value="Fn3_like"/>
    <property type="match status" value="1"/>
</dbReference>
<keyword evidence="2" id="KW-0732">Signal</keyword>
<dbReference type="Gene3D" id="3.40.50.1700">
    <property type="entry name" value="Glycoside hydrolase family 3 C-terminal domain"/>
    <property type="match status" value="1"/>
</dbReference>
<dbReference type="STRING" id="2903.R1DLK2"/>
<dbReference type="InterPro" id="IPR001764">
    <property type="entry name" value="Glyco_hydro_3_N"/>
</dbReference>
<dbReference type="Gene3D" id="3.20.20.300">
    <property type="entry name" value="Glycoside hydrolase, family 3, N-terminal domain"/>
    <property type="match status" value="2"/>
</dbReference>
<dbReference type="EnsemblProtists" id="EOD15385">
    <property type="protein sequence ID" value="EOD15385"/>
    <property type="gene ID" value="EMIHUDRAFT_211563"/>
</dbReference>
<dbReference type="InterPro" id="IPR017853">
    <property type="entry name" value="GH"/>
</dbReference>
<dbReference type="Proteomes" id="UP000013827">
    <property type="component" value="Unassembled WGS sequence"/>
</dbReference>
<dbReference type="PANTHER" id="PTHR42721:SF3">
    <property type="entry name" value="BETA-D-XYLOSIDASE 5-RELATED"/>
    <property type="match status" value="1"/>
</dbReference>
<dbReference type="InterPro" id="IPR044993">
    <property type="entry name" value="BXL"/>
</dbReference>
<dbReference type="Pfam" id="PF01915">
    <property type="entry name" value="Glyco_hydro_3_C"/>
    <property type="match status" value="1"/>
</dbReference>
<dbReference type="RefSeq" id="XP_005767814.1">
    <property type="nucleotide sequence ID" value="XM_005767757.1"/>
</dbReference>
<sequence length="796" mass="83661">MSSHWCGAKSGCKRGQYLCPSDSRTCVDSAADYAKCPGIKGTHLDWTLGTEARLDFLVAHTSLSAQIGQLHNTAPELLELGVPEYQWLNDDQHGVARTPARATVFPNGVGLGATFSHATLRAVGAVVGREARGLHNGFLASDPRRRQMTCNGCGLTLYAPNLNLVRDPRWGRAQEVYGEDPTHMGELVVEFVRGAQNNTAGRTDADGYLQAGTCCKHVAVYNTEGHAGGPSRMSLNVDVNARDLWETPASCGPARRTRCVPTCGSRGLLTAVLRETWRWDGFVVSDYDAWANIALAHHYNATLRAGAAQGLNAGIDQEGGSALAISTLPAAIRDGLTTPAAVARAFRNLFRLRIRRGAARLSRPPRAHPSAPEVGLRSRLGMLDPPTHVSYNALRYNATELASNRRRLAALELMTLLENKGSALPRSTAQGGALSLTALSARFGNWGLSLEAALRERLGGGTVTAARGLDAIGAPESRDGFRAAAAAAASADATVVVLGLAFDQYCHGDDDGLGDHCEREGFPAGNDRRIIELPLGQQRMVAALRAATAGPLVCLLVHGGAIAIDNATRAACDAVLDAWYPGIEGGAAVAATLFGDAGRTPVTFYRATADLPPLADTGMYPNASSGSRGATYRFFEGAPLYPFGHGLSYTTFAYSSLSLDAASHSACDAVGVTVTVTNTGSVASDEVVQVYLKQPDATVPAPRVRLGAFERIKRLAPGASIAVKLSVPPEARAVVHGGEATGEAVFAASAGVTLEKGRLEIFVGGGQPDFFKGRLAATTSIVDTKRASACAAQQDT</sequence>
<proteinExistence type="inferred from homology"/>
<dbReference type="OMA" id="IGFWAND"/>
<evidence type="ECO:0000256" key="1">
    <source>
        <dbReference type="ARBA" id="ARBA00005336"/>
    </source>
</evidence>
<dbReference type="GO" id="GO:0046556">
    <property type="term" value="F:alpha-L-arabinofuranosidase activity"/>
    <property type="evidence" value="ECO:0007669"/>
    <property type="project" value="TreeGrafter"/>
</dbReference>
<dbReference type="eggNOG" id="ENOG502QQ55">
    <property type="taxonomic scope" value="Eukaryota"/>
</dbReference>
<dbReference type="GO" id="GO:0009044">
    <property type="term" value="F:xylan 1,4-beta-xylosidase activity"/>
    <property type="evidence" value="ECO:0007669"/>
    <property type="project" value="InterPro"/>
</dbReference>
<dbReference type="SUPFAM" id="SSF52279">
    <property type="entry name" value="Beta-D-glucan exohydrolase, C-terminal domain"/>
    <property type="match status" value="1"/>
</dbReference>
<reference evidence="7" key="1">
    <citation type="journal article" date="2013" name="Nature">
        <title>Pan genome of the phytoplankton Emiliania underpins its global distribution.</title>
        <authorList>
            <person name="Read B.A."/>
            <person name="Kegel J."/>
            <person name="Klute M.J."/>
            <person name="Kuo A."/>
            <person name="Lefebvre S.C."/>
            <person name="Maumus F."/>
            <person name="Mayer C."/>
            <person name="Miller J."/>
            <person name="Monier A."/>
            <person name="Salamov A."/>
            <person name="Young J."/>
            <person name="Aguilar M."/>
            <person name="Claverie J.M."/>
            <person name="Frickenhaus S."/>
            <person name="Gonzalez K."/>
            <person name="Herman E.K."/>
            <person name="Lin Y.C."/>
            <person name="Napier J."/>
            <person name="Ogata H."/>
            <person name="Sarno A.F."/>
            <person name="Shmutz J."/>
            <person name="Schroeder D."/>
            <person name="de Vargas C."/>
            <person name="Verret F."/>
            <person name="von Dassow P."/>
            <person name="Valentin K."/>
            <person name="Van de Peer Y."/>
            <person name="Wheeler G."/>
            <person name="Dacks J.B."/>
            <person name="Delwiche C.F."/>
            <person name="Dyhrman S.T."/>
            <person name="Glockner G."/>
            <person name="John U."/>
            <person name="Richards T."/>
            <person name="Worden A.Z."/>
            <person name="Zhang X."/>
            <person name="Grigoriev I.V."/>
            <person name="Allen A.E."/>
            <person name="Bidle K."/>
            <person name="Borodovsky M."/>
            <person name="Bowler C."/>
            <person name="Brownlee C."/>
            <person name="Cock J.M."/>
            <person name="Elias M."/>
            <person name="Gladyshev V.N."/>
            <person name="Groth M."/>
            <person name="Guda C."/>
            <person name="Hadaegh A."/>
            <person name="Iglesias-Rodriguez M.D."/>
            <person name="Jenkins J."/>
            <person name="Jones B.M."/>
            <person name="Lawson T."/>
            <person name="Leese F."/>
            <person name="Lindquist E."/>
            <person name="Lobanov A."/>
            <person name="Lomsadze A."/>
            <person name="Malik S.B."/>
            <person name="Marsh M.E."/>
            <person name="Mackinder L."/>
            <person name="Mock T."/>
            <person name="Mueller-Roeber B."/>
            <person name="Pagarete A."/>
            <person name="Parker M."/>
            <person name="Probert I."/>
            <person name="Quesneville H."/>
            <person name="Raines C."/>
            <person name="Rensing S.A."/>
            <person name="Riano-Pachon D.M."/>
            <person name="Richier S."/>
            <person name="Rokitta S."/>
            <person name="Shiraiwa Y."/>
            <person name="Soanes D.M."/>
            <person name="van der Giezen M."/>
            <person name="Wahlund T.M."/>
            <person name="Williams B."/>
            <person name="Wilson W."/>
            <person name="Wolfe G."/>
            <person name="Wurch L.L."/>
        </authorList>
    </citation>
    <scope>NUCLEOTIDE SEQUENCE</scope>
</reference>
<dbReference type="Gene3D" id="2.60.40.10">
    <property type="entry name" value="Immunoglobulins"/>
    <property type="match status" value="1"/>
</dbReference>
<dbReference type="PaxDb" id="2903-EOD15385"/>
<dbReference type="Pfam" id="PF14310">
    <property type="entry name" value="Fn3-like"/>
    <property type="match status" value="1"/>
</dbReference>
<dbReference type="AlphaFoldDB" id="A0A0D3IVV0"/>
<dbReference type="InterPro" id="IPR026891">
    <property type="entry name" value="Fn3-like"/>
</dbReference>
<dbReference type="GO" id="GO:0045493">
    <property type="term" value="P:xylan catabolic process"/>
    <property type="evidence" value="ECO:0007669"/>
    <property type="project" value="InterPro"/>
</dbReference>
<evidence type="ECO:0000259" key="5">
    <source>
        <dbReference type="SMART" id="SM01217"/>
    </source>
</evidence>
<evidence type="ECO:0000256" key="2">
    <source>
        <dbReference type="ARBA" id="ARBA00022729"/>
    </source>
</evidence>
<dbReference type="InterPro" id="IPR002772">
    <property type="entry name" value="Glyco_hydro_3_C"/>
</dbReference>
<accession>A0A0D3IVV0</accession>
<dbReference type="GO" id="GO:0031222">
    <property type="term" value="P:arabinan catabolic process"/>
    <property type="evidence" value="ECO:0007669"/>
    <property type="project" value="TreeGrafter"/>
</dbReference>
<dbReference type="InterPro" id="IPR013783">
    <property type="entry name" value="Ig-like_fold"/>
</dbReference>
<evidence type="ECO:0000313" key="6">
    <source>
        <dbReference type="EnsemblProtists" id="EOD15385"/>
    </source>
</evidence>
<reference evidence="6" key="2">
    <citation type="submission" date="2024-10" db="UniProtKB">
        <authorList>
            <consortium name="EnsemblProtists"/>
        </authorList>
    </citation>
    <scope>IDENTIFICATION</scope>
</reference>
<dbReference type="InterPro" id="IPR036881">
    <property type="entry name" value="Glyco_hydro_3_C_sf"/>
</dbReference>
<keyword evidence="7" id="KW-1185">Reference proteome</keyword>
<dbReference type="PANTHER" id="PTHR42721">
    <property type="entry name" value="SUGAR HYDROLASE-RELATED"/>
    <property type="match status" value="1"/>
</dbReference>
<evidence type="ECO:0000313" key="7">
    <source>
        <dbReference type="Proteomes" id="UP000013827"/>
    </source>
</evidence>
<dbReference type="GeneID" id="17261531"/>
<evidence type="ECO:0000256" key="3">
    <source>
        <dbReference type="ARBA" id="ARBA00022801"/>
    </source>
</evidence>
<name>A0A0D3IVV0_EMIH1</name>
<dbReference type="PRINTS" id="PR00133">
    <property type="entry name" value="GLHYDRLASE3"/>
</dbReference>
<keyword evidence="3" id="KW-0378">Hydrolase</keyword>
<dbReference type="HOGENOM" id="CLU_004542_5_3_1"/>
<keyword evidence="4" id="KW-0326">Glycosidase</keyword>
<dbReference type="SUPFAM" id="SSF51445">
    <property type="entry name" value="(Trans)glycosidases"/>
    <property type="match status" value="1"/>
</dbReference>
<feature type="domain" description="Fibronectin type III-like" evidence="5">
    <location>
        <begin position="686"/>
        <end position="767"/>
    </location>
</feature>
<dbReference type="KEGG" id="ehx:EMIHUDRAFT_211563"/>